<keyword evidence="6 11" id="KW-0378">Hydrolase</keyword>
<feature type="transmembrane region" description="Helical" evidence="11">
    <location>
        <begin position="44"/>
        <end position="72"/>
    </location>
</feature>
<dbReference type="AlphaFoldDB" id="D7D8Y1"/>
<comment type="similarity">
    <text evidence="1 11">Belongs to the peptidase M48B family.</text>
</comment>
<evidence type="ECO:0000256" key="5">
    <source>
        <dbReference type="ARBA" id="ARBA00022723"/>
    </source>
</evidence>
<dbReference type="InterPro" id="IPR050083">
    <property type="entry name" value="HtpX_protease"/>
</dbReference>
<accession>D7D8Y1</accession>
<keyword evidence="5 11" id="KW-0479">Metal-binding</keyword>
<dbReference type="PANTHER" id="PTHR43221:SF2">
    <property type="entry name" value="PROTEASE HTPX HOMOLOG"/>
    <property type="match status" value="1"/>
</dbReference>
<evidence type="ECO:0000313" key="13">
    <source>
        <dbReference type="EMBL" id="ADI32227.1"/>
    </source>
</evidence>
<proteinExistence type="inferred from homology"/>
<feature type="transmembrane region" description="Helical" evidence="11">
    <location>
        <begin position="186"/>
        <end position="205"/>
    </location>
</feature>
<dbReference type="EMBL" id="CP002051">
    <property type="protein sequence ID" value="ADI32227.1"/>
    <property type="molecule type" value="Genomic_DNA"/>
</dbReference>
<dbReference type="OrthoDB" id="28389at2157"/>
<sequence length="367" mass="41619">MIWWFYDPLVIIAMLLAYIIGFITLNIIASLIAPRVARKLSNKFSFYTSMYVAGAIVFIGGFTAIYILWLIIENLGYSILFTDLIIFVIIMNIVMYIISPIIINVSYGARHDPELQMLVDEAARRAGMKPPKAIVVNGPPNAFAYGNSLTGKYVAVTTGMLGIVDKNELLGVIGHELGHHKHRDNFIMLFMGIIPSIIYYLGLLFMRTGLAGGYGREREEGNPLLLLLIGIGAILLSLIIQVFILAFSRLREYYADAHGAYVAGNKEMQRALAKLHMYYSYNKEMREHIDSSKLRTLFIYALTEAVANPFYPYNYRRSISYGDVDKLIEKIKNLPVDPAREILSSHPPIPKRLRFLDNILLNNERIR</sequence>
<dbReference type="GO" id="GO:0006508">
    <property type="term" value="P:proteolysis"/>
    <property type="evidence" value="ECO:0007669"/>
    <property type="project" value="UniProtKB-KW"/>
</dbReference>
<keyword evidence="10 11" id="KW-0472">Membrane</keyword>
<keyword evidence="3 11" id="KW-0645">Protease</keyword>
<gene>
    <name evidence="11" type="primary">htpX</name>
    <name evidence="13" type="ordered locus">Shell_1125</name>
</gene>
<dbReference type="STRING" id="591019.Shell_1125"/>
<dbReference type="RefSeq" id="WP_013143425.1">
    <property type="nucleotide sequence ID" value="NC_014205.1"/>
</dbReference>
<keyword evidence="9 11" id="KW-0482">Metalloprotease</keyword>
<dbReference type="KEGG" id="shc:Shell_1125"/>
<dbReference type="GO" id="GO:0008270">
    <property type="term" value="F:zinc ion binding"/>
    <property type="evidence" value="ECO:0007669"/>
    <property type="project" value="UniProtKB-UniRule"/>
</dbReference>
<name>D7D8Y1_STAHD</name>
<dbReference type="GeneID" id="9234414"/>
<dbReference type="PANTHER" id="PTHR43221">
    <property type="entry name" value="PROTEASE HTPX"/>
    <property type="match status" value="1"/>
</dbReference>
<feature type="active site" evidence="11">
    <location>
        <position position="176"/>
    </location>
</feature>
<evidence type="ECO:0000256" key="2">
    <source>
        <dbReference type="ARBA" id="ARBA00022475"/>
    </source>
</evidence>
<feature type="transmembrane region" description="Helical" evidence="11">
    <location>
        <begin position="12"/>
        <end position="32"/>
    </location>
</feature>
<dbReference type="GO" id="GO:0005886">
    <property type="term" value="C:plasma membrane"/>
    <property type="evidence" value="ECO:0007669"/>
    <property type="project" value="UniProtKB-SubCell"/>
</dbReference>
<dbReference type="CDD" id="cd07338">
    <property type="entry name" value="M48B_HtpX_like"/>
    <property type="match status" value="1"/>
</dbReference>
<keyword evidence="4 11" id="KW-0812">Transmembrane</keyword>
<feature type="domain" description="Peptidase M48" evidence="12">
    <location>
        <begin position="111"/>
        <end position="358"/>
    </location>
</feature>
<evidence type="ECO:0000256" key="9">
    <source>
        <dbReference type="ARBA" id="ARBA00023049"/>
    </source>
</evidence>
<dbReference type="GO" id="GO:0004222">
    <property type="term" value="F:metalloendopeptidase activity"/>
    <property type="evidence" value="ECO:0007669"/>
    <property type="project" value="UniProtKB-UniRule"/>
</dbReference>
<dbReference type="HAMAP" id="MF_00188">
    <property type="entry name" value="Pept_M48_protease_HtpX"/>
    <property type="match status" value="1"/>
</dbReference>
<evidence type="ECO:0000259" key="12">
    <source>
        <dbReference type="Pfam" id="PF01435"/>
    </source>
</evidence>
<organism evidence="13 14">
    <name type="scientific">Staphylothermus hellenicus (strain DSM 12710 / JCM 10830 / BK20S6-10-b1 / P8)</name>
    <dbReference type="NCBI Taxonomy" id="591019"/>
    <lineage>
        <taxon>Archaea</taxon>
        <taxon>Thermoproteota</taxon>
        <taxon>Thermoprotei</taxon>
        <taxon>Desulfurococcales</taxon>
        <taxon>Desulfurococcaceae</taxon>
        <taxon>Staphylothermus</taxon>
    </lineage>
</organism>
<evidence type="ECO:0000256" key="4">
    <source>
        <dbReference type="ARBA" id="ARBA00022692"/>
    </source>
</evidence>
<evidence type="ECO:0000313" key="14">
    <source>
        <dbReference type="Proteomes" id="UP000002573"/>
    </source>
</evidence>
<keyword evidence="7 11" id="KW-0862">Zinc</keyword>
<evidence type="ECO:0000256" key="11">
    <source>
        <dbReference type="HAMAP-Rule" id="MF_00188"/>
    </source>
</evidence>
<feature type="transmembrane region" description="Helical" evidence="11">
    <location>
        <begin position="225"/>
        <end position="247"/>
    </location>
</feature>
<comment type="cofactor">
    <cofactor evidence="11">
        <name>Zn(2+)</name>
        <dbReference type="ChEBI" id="CHEBI:29105"/>
    </cofactor>
    <text evidence="11">Binds 1 zinc ion per subunit.</text>
</comment>
<evidence type="ECO:0000256" key="8">
    <source>
        <dbReference type="ARBA" id="ARBA00022989"/>
    </source>
</evidence>
<keyword evidence="14" id="KW-1185">Reference proteome</keyword>
<evidence type="ECO:0000256" key="7">
    <source>
        <dbReference type="ARBA" id="ARBA00022833"/>
    </source>
</evidence>
<evidence type="ECO:0000256" key="10">
    <source>
        <dbReference type="ARBA" id="ARBA00023136"/>
    </source>
</evidence>
<dbReference type="Gene3D" id="3.30.2010.10">
    <property type="entry name" value="Metalloproteases ('zincins'), catalytic domain"/>
    <property type="match status" value="1"/>
</dbReference>
<dbReference type="Proteomes" id="UP000002573">
    <property type="component" value="Chromosome"/>
</dbReference>
<feature type="binding site" evidence="11">
    <location>
        <position position="179"/>
    </location>
    <ligand>
        <name>Zn(2+)</name>
        <dbReference type="ChEBI" id="CHEBI:29105"/>
        <note>catalytic</note>
    </ligand>
</feature>
<evidence type="ECO:0000256" key="6">
    <source>
        <dbReference type="ARBA" id="ARBA00022801"/>
    </source>
</evidence>
<keyword evidence="8 11" id="KW-1133">Transmembrane helix</keyword>
<comment type="subcellular location">
    <subcellularLocation>
        <location evidence="11">Cell membrane</location>
        <topology evidence="11">Multi-pass membrane protein</topology>
    </subcellularLocation>
</comment>
<dbReference type="EC" id="3.4.24.-" evidence="11"/>
<keyword evidence="2 11" id="KW-1003">Cell membrane</keyword>
<dbReference type="eggNOG" id="arCOG01331">
    <property type="taxonomic scope" value="Archaea"/>
</dbReference>
<feature type="binding site" evidence="11">
    <location>
        <position position="175"/>
    </location>
    <ligand>
        <name>Zn(2+)</name>
        <dbReference type="ChEBI" id="CHEBI:29105"/>
        <note>catalytic</note>
    </ligand>
</feature>
<protein>
    <recommendedName>
        <fullName evidence="11">Protease HtpX homolog</fullName>
        <ecNumber evidence="11">3.4.24.-</ecNumber>
    </recommendedName>
</protein>
<feature type="transmembrane region" description="Helical" evidence="11">
    <location>
        <begin position="84"/>
        <end position="107"/>
    </location>
</feature>
<evidence type="ECO:0000256" key="3">
    <source>
        <dbReference type="ARBA" id="ARBA00022670"/>
    </source>
</evidence>
<reference evidence="13 14" key="2">
    <citation type="journal article" date="2011" name="Stand. Genomic Sci.">
        <title>Complete genome sequence of Staphylothermus hellenicus P8.</title>
        <authorList>
            <person name="Anderson I."/>
            <person name="Wirth R."/>
            <person name="Lucas S."/>
            <person name="Copeland A."/>
            <person name="Lapidus A."/>
            <person name="Cheng J.F."/>
            <person name="Goodwin L."/>
            <person name="Pitluck S."/>
            <person name="Davenport K."/>
            <person name="Detter J.C."/>
            <person name="Han C."/>
            <person name="Tapia R."/>
            <person name="Land M."/>
            <person name="Hauser L."/>
            <person name="Pati A."/>
            <person name="Mikhailova N."/>
            <person name="Woyke T."/>
            <person name="Klenk H.P."/>
            <person name="Kyrpides N."/>
            <person name="Ivanova N."/>
        </authorList>
    </citation>
    <scope>NUCLEOTIDE SEQUENCE [LARGE SCALE GENOMIC DNA]</scope>
    <source>
        <strain evidence="14">DSM 12710 / JCM 10830 / BK20S6-10-b1 / P8</strain>
    </source>
</reference>
<reference evidence="14" key="1">
    <citation type="submission" date="2010-05" db="EMBL/GenBank/DDBJ databases">
        <title>Complete sequence of Staphylothermus hellenicus DSM 12710.</title>
        <authorList>
            <consortium name="US DOE Joint Genome Institute"/>
            <person name="Lucas S."/>
            <person name="Copeland A."/>
            <person name="Lapidus A."/>
            <person name="Cheng J.-F."/>
            <person name="Bruce D."/>
            <person name="Goodwin L."/>
            <person name="Pitluck S."/>
            <person name="Davenport K."/>
            <person name="Detter J.C."/>
            <person name="Han C."/>
            <person name="Tapia R."/>
            <person name="Larimer F."/>
            <person name="Land M."/>
            <person name="Hauser L."/>
            <person name="Kyrpides N."/>
            <person name="Mikhailova N."/>
            <person name="Anderson I.J."/>
            <person name="Woyke T."/>
        </authorList>
    </citation>
    <scope>NUCLEOTIDE SEQUENCE [LARGE SCALE GENOMIC DNA]</scope>
    <source>
        <strain evidence="14">DSM 12710 / JCM 10830 / BK20S6-10-b1 / P8</strain>
    </source>
</reference>
<dbReference type="InterPro" id="IPR001915">
    <property type="entry name" value="Peptidase_M48"/>
</dbReference>
<dbReference type="InterPro" id="IPR022919">
    <property type="entry name" value="Pept_M48_protease_HtpX"/>
</dbReference>
<dbReference type="HOGENOM" id="CLU_042266_4_2_2"/>
<dbReference type="Pfam" id="PF01435">
    <property type="entry name" value="Peptidase_M48"/>
    <property type="match status" value="1"/>
</dbReference>
<evidence type="ECO:0000256" key="1">
    <source>
        <dbReference type="ARBA" id="ARBA00009779"/>
    </source>
</evidence>
<feature type="binding site" evidence="11">
    <location>
        <position position="252"/>
    </location>
    <ligand>
        <name>Zn(2+)</name>
        <dbReference type="ChEBI" id="CHEBI:29105"/>
        <note>catalytic</note>
    </ligand>
</feature>